<dbReference type="Proteomes" id="UP001562425">
    <property type="component" value="Unassembled WGS sequence"/>
</dbReference>
<proteinExistence type="predicted"/>
<evidence type="ECO:0000313" key="2">
    <source>
        <dbReference type="Proteomes" id="UP001562425"/>
    </source>
</evidence>
<protein>
    <submittedName>
        <fullName evidence="1">Uncharacterized protein</fullName>
    </submittedName>
</protein>
<organism evidence="1 2">
    <name type="scientific">Culex pipiens pipiens</name>
    <name type="common">Northern house mosquito</name>
    <dbReference type="NCBI Taxonomy" id="38569"/>
    <lineage>
        <taxon>Eukaryota</taxon>
        <taxon>Metazoa</taxon>
        <taxon>Ecdysozoa</taxon>
        <taxon>Arthropoda</taxon>
        <taxon>Hexapoda</taxon>
        <taxon>Insecta</taxon>
        <taxon>Pterygota</taxon>
        <taxon>Neoptera</taxon>
        <taxon>Endopterygota</taxon>
        <taxon>Diptera</taxon>
        <taxon>Nematocera</taxon>
        <taxon>Culicoidea</taxon>
        <taxon>Culicidae</taxon>
        <taxon>Culicinae</taxon>
        <taxon>Culicini</taxon>
        <taxon>Culex</taxon>
        <taxon>Culex</taxon>
    </lineage>
</organism>
<reference evidence="1 2" key="1">
    <citation type="submission" date="2024-05" db="EMBL/GenBank/DDBJ databases">
        <title>Culex pipiens pipiens assembly and annotation.</title>
        <authorList>
            <person name="Alout H."/>
            <person name="Durand T."/>
        </authorList>
    </citation>
    <scope>NUCLEOTIDE SEQUENCE [LARGE SCALE GENOMIC DNA]</scope>
    <source>
        <strain evidence="1">HA-2024</strain>
        <tissue evidence="1">Whole body</tissue>
    </source>
</reference>
<accession>A0ABD1D9A8</accession>
<sequence>MDKLQFSFMELFVHVKELGELIVNNQRTAEQNQLAHAREVKELVVSNQRTIEQTLLEHKNLMLNLEDRLSANVSLITNYSKYEIT</sequence>
<name>A0ABD1D9A8_CULPP</name>
<dbReference type="EMBL" id="JBEHCU010006805">
    <property type="protein sequence ID" value="KAL1396178.1"/>
    <property type="molecule type" value="Genomic_DNA"/>
</dbReference>
<gene>
    <name evidence="1" type="ORF">pipiens_002737</name>
</gene>
<comment type="caution">
    <text evidence="1">The sequence shown here is derived from an EMBL/GenBank/DDBJ whole genome shotgun (WGS) entry which is preliminary data.</text>
</comment>
<dbReference type="AlphaFoldDB" id="A0ABD1D9A8"/>
<evidence type="ECO:0000313" key="1">
    <source>
        <dbReference type="EMBL" id="KAL1396178.1"/>
    </source>
</evidence>
<keyword evidence="2" id="KW-1185">Reference proteome</keyword>